<sequence length="67" mass="7389">MSLIGLVIIDDFRNFEDETDSTSVYLCPGIEMLTNGKLLAKVMVSAGSLANHNQLLAYFLPGWRANL</sequence>
<comment type="caution">
    <text evidence="1">The sequence shown here is derived from an EMBL/GenBank/DDBJ whole genome shotgun (WGS) entry which is preliminary data.</text>
</comment>
<gene>
    <name evidence="1" type="ORF">TSAR_006473</name>
</gene>
<protein>
    <submittedName>
        <fullName evidence="1">Uncharacterized protein</fullName>
    </submittedName>
</protein>
<evidence type="ECO:0000313" key="2">
    <source>
        <dbReference type="Proteomes" id="UP000215335"/>
    </source>
</evidence>
<keyword evidence="2" id="KW-1185">Reference proteome</keyword>
<dbReference type="AlphaFoldDB" id="A0A232FB12"/>
<reference evidence="1 2" key="1">
    <citation type="journal article" date="2017" name="Curr. Biol.">
        <title>The Evolution of Venom by Co-option of Single-Copy Genes.</title>
        <authorList>
            <person name="Martinson E.O."/>
            <person name="Mrinalini"/>
            <person name="Kelkar Y.D."/>
            <person name="Chang C.H."/>
            <person name="Werren J.H."/>
        </authorList>
    </citation>
    <scope>NUCLEOTIDE SEQUENCE [LARGE SCALE GENOMIC DNA]</scope>
    <source>
        <strain evidence="1 2">Alberta</strain>
        <tissue evidence="1">Whole body</tissue>
    </source>
</reference>
<dbReference type="Proteomes" id="UP000215335">
    <property type="component" value="Unassembled WGS sequence"/>
</dbReference>
<organism evidence="1 2">
    <name type="scientific">Trichomalopsis sarcophagae</name>
    <dbReference type="NCBI Taxonomy" id="543379"/>
    <lineage>
        <taxon>Eukaryota</taxon>
        <taxon>Metazoa</taxon>
        <taxon>Ecdysozoa</taxon>
        <taxon>Arthropoda</taxon>
        <taxon>Hexapoda</taxon>
        <taxon>Insecta</taxon>
        <taxon>Pterygota</taxon>
        <taxon>Neoptera</taxon>
        <taxon>Endopterygota</taxon>
        <taxon>Hymenoptera</taxon>
        <taxon>Apocrita</taxon>
        <taxon>Proctotrupomorpha</taxon>
        <taxon>Chalcidoidea</taxon>
        <taxon>Pteromalidae</taxon>
        <taxon>Pteromalinae</taxon>
        <taxon>Trichomalopsis</taxon>
    </lineage>
</organism>
<proteinExistence type="predicted"/>
<name>A0A232FB12_9HYME</name>
<evidence type="ECO:0000313" key="1">
    <source>
        <dbReference type="EMBL" id="OXU27623.1"/>
    </source>
</evidence>
<dbReference type="EMBL" id="NNAY01000569">
    <property type="protein sequence ID" value="OXU27623.1"/>
    <property type="molecule type" value="Genomic_DNA"/>
</dbReference>
<accession>A0A232FB12</accession>